<dbReference type="SUPFAM" id="SSF63825">
    <property type="entry name" value="YWTD domain"/>
    <property type="match status" value="1"/>
</dbReference>
<keyword evidence="2" id="KW-1185">Reference proteome</keyword>
<dbReference type="Gene3D" id="2.120.10.30">
    <property type="entry name" value="TolB, C-terminal domain"/>
    <property type="match status" value="2"/>
</dbReference>
<sequence length="405" mass="44865">MAEATTERASGPRLELPFHQDVYRIGEKVKLSIINTPPDEVLADNQILSNPTGLEITRPDQPADDRTQHFTIKPKEYGSFKVVVESLPDCAPVFINVCPLAKLERRVTGSPAVQLPRDLIICNDGGFIVSDGVQKQIIRINRDGSQELFQIPKNIQHPFSPIGLALKQDVTSEDNNELYVTDLNNACVHVYHGLKHLESFGALSLKKPTGIAIDDDGFIFIADYEEKKIFQFNPNYEPVEGYDRPYSLEGPQLMTTDKPAASGATGTVSLLVADRRGSKISIFTIERGTEANGKILTWVHDISMGICPGQVLPFSVACDENNHIFVGGQLQEENGEKTAGFIWFIDCNSLRFGGHKMEDWRFGDGMRNPGGMRIVSGDDGSSYLYVTDMRGKNAKSCINKFLLKN</sequence>
<dbReference type="InterPro" id="IPR011042">
    <property type="entry name" value="6-blade_b-propeller_TolB-like"/>
</dbReference>
<dbReference type="PANTHER" id="PTHR24104:SF25">
    <property type="entry name" value="PROTEIN LIN-41"/>
    <property type="match status" value="1"/>
</dbReference>
<proteinExistence type="predicted"/>
<evidence type="ECO:0000313" key="1">
    <source>
        <dbReference type="EMBL" id="KAJ8035556.1"/>
    </source>
</evidence>
<dbReference type="PANTHER" id="PTHR24104">
    <property type="entry name" value="E3 UBIQUITIN-PROTEIN LIGASE NHLRC1-RELATED"/>
    <property type="match status" value="1"/>
</dbReference>
<dbReference type="InterPro" id="IPR050952">
    <property type="entry name" value="TRIM-NHL_E3_ligases"/>
</dbReference>
<accession>A0A9Q1BZZ2</accession>
<comment type="caution">
    <text evidence="1">The sequence shown here is derived from an EMBL/GenBank/DDBJ whole genome shotgun (WGS) entry which is preliminary data.</text>
</comment>
<evidence type="ECO:0000313" key="2">
    <source>
        <dbReference type="Proteomes" id="UP001152320"/>
    </source>
</evidence>
<dbReference type="GO" id="GO:0008270">
    <property type="term" value="F:zinc ion binding"/>
    <property type="evidence" value="ECO:0007669"/>
    <property type="project" value="UniProtKB-KW"/>
</dbReference>
<dbReference type="EMBL" id="JAIZAY010000009">
    <property type="protein sequence ID" value="KAJ8035556.1"/>
    <property type="molecule type" value="Genomic_DNA"/>
</dbReference>
<name>A0A9Q1BZZ2_HOLLE</name>
<reference evidence="1" key="1">
    <citation type="submission" date="2021-10" db="EMBL/GenBank/DDBJ databases">
        <title>Tropical sea cucumber genome reveals ecological adaptation and Cuvierian tubules defense mechanism.</title>
        <authorList>
            <person name="Chen T."/>
        </authorList>
    </citation>
    <scope>NUCLEOTIDE SEQUENCE</scope>
    <source>
        <strain evidence="1">Nanhai2018</strain>
        <tissue evidence="1">Muscle</tissue>
    </source>
</reference>
<dbReference type="Proteomes" id="UP001152320">
    <property type="component" value="Chromosome 9"/>
</dbReference>
<dbReference type="AlphaFoldDB" id="A0A9Q1BZZ2"/>
<protein>
    <submittedName>
        <fullName evidence="1">Uncharacterized protein</fullName>
    </submittedName>
</protein>
<gene>
    <name evidence="1" type="ORF">HOLleu_19270</name>
</gene>
<organism evidence="1 2">
    <name type="scientific">Holothuria leucospilota</name>
    <name type="common">Black long sea cucumber</name>
    <name type="synonym">Mertensiothuria leucospilota</name>
    <dbReference type="NCBI Taxonomy" id="206669"/>
    <lineage>
        <taxon>Eukaryota</taxon>
        <taxon>Metazoa</taxon>
        <taxon>Echinodermata</taxon>
        <taxon>Eleutherozoa</taxon>
        <taxon>Echinozoa</taxon>
        <taxon>Holothuroidea</taxon>
        <taxon>Aspidochirotacea</taxon>
        <taxon>Aspidochirotida</taxon>
        <taxon>Holothuriidae</taxon>
        <taxon>Holothuria</taxon>
    </lineage>
</organism>